<protein>
    <submittedName>
        <fullName evidence="2">Uncharacterized protein</fullName>
    </submittedName>
</protein>
<feature type="compositionally biased region" description="Basic residues" evidence="1">
    <location>
        <begin position="453"/>
        <end position="467"/>
    </location>
</feature>
<name>A0A2R6X1T7_MARPO</name>
<sequence length="513" mass="56395">MHALPGVTSGDEEVNINLGSCCKCGISRSSIEHRQCHTSNHCKKNAVCRDLQRFPPPPVTCENQSLSMSGDPTFTGPGHRLGEEHEWTGNSLSGLHIWVDLGDILSSPNRECAVAAASGSNSELIVDLDFQGRCREEAVSYTKSALNHERKTPTCPADYDFDSIEGRLLQSHSHINTKAKEVKVAYGAPLIGEEDSDTGRCKDESGKASHIGKERRVKRVRFSDHVTTIYFPEFDVKEVILSHDDRNLHIDDCGSSAGISRVLYSDNIVEGSVLTNPNDDSGSEERKSVAFDTAQADAGPADSVVSLQVQTDEICERQSKSEDALENFDRSDVLSKDVDATKMSLGFSTSTFLDLCSGCSNVRPENHVSLWESESTMGQKWATSFDAPSQVGNVGSEMDDPDFETTIISAEILTYCVDRLFALDPSLSLANGHGPSWTIDFCEDSRKLTFKRKGKARKGDKKASKRRKQDEAPSRSRWGLDCSLSSDDLEADDDVLGRPLWRRQYKSINALAS</sequence>
<evidence type="ECO:0000313" key="3">
    <source>
        <dbReference type="Proteomes" id="UP000244005"/>
    </source>
</evidence>
<dbReference type="OrthoDB" id="10486785at2759"/>
<keyword evidence="3" id="KW-1185">Reference proteome</keyword>
<evidence type="ECO:0000313" key="2">
    <source>
        <dbReference type="EMBL" id="PTQ40068.1"/>
    </source>
</evidence>
<dbReference type="EMBL" id="KZ772714">
    <property type="protein sequence ID" value="PTQ40068.1"/>
    <property type="molecule type" value="Genomic_DNA"/>
</dbReference>
<reference evidence="3" key="1">
    <citation type="journal article" date="2017" name="Cell">
        <title>Insights into land plant evolution garnered from the Marchantia polymorpha genome.</title>
        <authorList>
            <person name="Bowman J.L."/>
            <person name="Kohchi T."/>
            <person name="Yamato K.T."/>
            <person name="Jenkins J."/>
            <person name="Shu S."/>
            <person name="Ishizaki K."/>
            <person name="Yamaoka S."/>
            <person name="Nishihama R."/>
            <person name="Nakamura Y."/>
            <person name="Berger F."/>
            <person name="Adam C."/>
            <person name="Aki S.S."/>
            <person name="Althoff F."/>
            <person name="Araki T."/>
            <person name="Arteaga-Vazquez M.A."/>
            <person name="Balasubrmanian S."/>
            <person name="Barry K."/>
            <person name="Bauer D."/>
            <person name="Boehm C.R."/>
            <person name="Briginshaw L."/>
            <person name="Caballero-Perez J."/>
            <person name="Catarino B."/>
            <person name="Chen F."/>
            <person name="Chiyoda S."/>
            <person name="Chovatia M."/>
            <person name="Davies K.M."/>
            <person name="Delmans M."/>
            <person name="Demura T."/>
            <person name="Dierschke T."/>
            <person name="Dolan L."/>
            <person name="Dorantes-Acosta A.E."/>
            <person name="Eklund D.M."/>
            <person name="Florent S.N."/>
            <person name="Flores-Sandoval E."/>
            <person name="Fujiyama A."/>
            <person name="Fukuzawa H."/>
            <person name="Galik B."/>
            <person name="Grimanelli D."/>
            <person name="Grimwood J."/>
            <person name="Grossniklaus U."/>
            <person name="Hamada T."/>
            <person name="Haseloff J."/>
            <person name="Hetherington A.J."/>
            <person name="Higo A."/>
            <person name="Hirakawa Y."/>
            <person name="Hundley H.N."/>
            <person name="Ikeda Y."/>
            <person name="Inoue K."/>
            <person name="Inoue S.I."/>
            <person name="Ishida S."/>
            <person name="Jia Q."/>
            <person name="Kakita M."/>
            <person name="Kanazawa T."/>
            <person name="Kawai Y."/>
            <person name="Kawashima T."/>
            <person name="Kennedy M."/>
            <person name="Kinose K."/>
            <person name="Kinoshita T."/>
            <person name="Kohara Y."/>
            <person name="Koide E."/>
            <person name="Komatsu K."/>
            <person name="Kopischke S."/>
            <person name="Kubo M."/>
            <person name="Kyozuka J."/>
            <person name="Lagercrantz U."/>
            <person name="Lin S.S."/>
            <person name="Lindquist E."/>
            <person name="Lipzen A.M."/>
            <person name="Lu C.W."/>
            <person name="De Luna E."/>
            <person name="Martienssen R.A."/>
            <person name="Minamino N."/>
            <person name="Mizutani M."/>
            <person name="Mizutani M."/>
            <person name="Mochizuki N."/>
            <person name="Monte I."/>
            <person name="Mosher R."/>
            <person name="Nagasaki H."/>
            <person name="Nakagami H."/>
            <person name="Naramoto S."/>
            <person name="Nishitani K."/>
            <person name="Ohtani M."/>
            <person name="Okamoto T."/>
            <person name="Okumura M."/>
            <person name="Phillips J."/>
            <person name="Pollak B."/>
            <person name="Reinders A."/>
            <person name="Rovekamp M."/>
            <person name="Sano R."/>
            <person name="Sawa S."/>
            <person name="Schmid M.W."/>
            <person name="Shirakawa M."/>
            <person name="Solano R."/>
            <person name="Spunde A."/>
            <person name="Suetsugu N."/>
            <person name="Sugano S."/>
            <person name="Sugiyama A."/>
            <person name="Sun R."/>
            <person name="Suzuki Y."/>
            <person name="Takenaka M."/>
            <person name="Takezawa D."/>
            <person name="Tomogane H."/>
            <person name="Tsuzuki M."/>
            <person name="Ueda T."/>
            <person name="Umeda M."/>
            <person name="Ward J.M."/>
            <person name="Watanabe Y."/>
            <person name="Yazaki K."/>
            <person name="Yokoyama R."/>
            <person name="Yoshitake Y."/>
            <person name="Yotsui I."/>
            <person name="Zachgo S."/>
            <person name="Schmutz J."/>
        </authorList>
    </citation>
    <scope>NUCLEOTIDE SEQUENCE [LARGE SCALE GENOMIC DNA]</scope>
    <source>
        <strain evidence="3">Tak-1</strain>
    </source>
</reference>
<dbReference type="Proteomes" id="UP000244005">
    <property type="component" value="Unassembled WGS sequence"/>
</dbReference>
<evidence type="ECO:0000256" key="1">
    <source>
        <dbReference type="SAM" id="MobiDB-lite"/>
    </source>
</evidence>
<accession>A0A2R6X1T7</accession>
<proteinExistence type="predicted"/>
<gene>
    <name evidence="2" type="ORF">MARPO_0042s0102</name>
</gene>
<feature type="region of interest" description="Disordered" evidence="1">
    <location>
        <begin position="453"/>
        <end position="491"/>
    </location>
</feature>
<dbReference type="Gramene" id="Mp2g14800.1">
    <property type="protein sequence ID" value="Mp2g14800.1.cds1"/>
    <property type="gene ID" value="Mp2g14800"/>
</dbReference>
<dbReference type="AlphaFoldDB" id="A0A2R6X1T7"/>
<organism evidence="2 3">
    <name type="scientific">Marchantia polymorpha</name>
    <name type="common">Common liverwort</name>
    <name type="synonym">Marchantia aquatica</name>
    <dbReference type="NCBI Taxonomy" id="3197"/>
    <lineage>
        <taxon>Eukaryota</taxon>
        <taxon>Viridiplantae</taxon>
        <taxon>Streptophyta</taxon>
        <taxon>Embryophyta</taxon>
        <taxon>Marchantiophyta</taxon>
        <taxon>Marchantiopsida</taxon>
        <taxon>Marchantiidae</taxon>
        <taxon>Marchantiales</taxon>
        <taxon>Marchantiaceae</taxon>
        <taxon>Marchantia</taxon>
    </lineage>
</organism>